<evidence type="ECO:0000256" key="17">
    <source>
        <dbReference type="RuleBase" id="RU004262"/>
    </source>
</evidence>
<dbReference type="GO" id="GO:0016042">
    <property type="term" value="P:lipid catabolic process"/>
    <property type="evidence" value="ECO:0007669"/>
    <property type="project" value="UniProtKB-KW"/>
</dbReference>
<dbReference type="GO" id="GO:0046872">
    <property type="term" value="F:metal ion binding"/>
    <property type="evidence" value="ECO:0007669"/>
    <property type="project" value="UniProtKB-KW"/>
</dbReference>
<evidence type="ECO:0000256" key="16">
    <source>
        <dbReference type="PIRSR" id="PIRSR000865-2"/>
    </source>
</evidence>
<evidence type="ECO:0000256" key="4">
    <source>
        <dbReference type="ARBA" id="ARBA00022475"/>
    </source>
</evidence>
<dbReference type="AlphaFoldDB" id="A0A673ULL4"/>
<dbReference type="Pfam" id="PF00151">
    <property type="entry name" value="Lipase"/>
    <property type="match status" value="1"/>
</dbReference>
<dbReference type="PANTHER" id="PTHR11610:SF103">
    <property type="entry name" value="LIPASE MEMBER I"/>
    <property type="match status" value="1"/>
</dbReference>
<keyword evidence="8" id="KW-0442">Lipid degradation</keyword>
<evidence type="ECO:0000256" key="8">
    <source>
        <dbReference type="ARBA" id="ARBA00022963"/>
    </source>
</evidence>
<evidence type="ECO:0000256" key="14">
    <source>
        <dbReference type="ARBA" id="ARBA00049600"/>
    </source>
</evidence>
<feature type="binding site" evidence="16">
    <location>
        <position position="223"/>
    </location>
    <ligand>
        <name>Ca(2+)</name>
        <dbReference type="ChEBI" id="CHEBI:29108"/>
    </ligand>
</feature>
<evidence type="ECO:0000256" key="2">
    <source>
        <dbReference type="ARBA" id="ARBA00004613"/>
    </source>
</evidence>
<dbReference type="GO" id="GO:0052689">
    <property type="term" value="F:carboxylic ester hydrolase activity"/>
    <property type="evidence" value="ECO:0007669"/>
    <property type="project" value="InterPro"/>
</dbReference>
<evidence type="ECO:0000256" key="13">
    <source>
        <dbReference type="ARBA" id="ARBA00048637"/>
    </source>
</evidence>
<dbReference type="InterPro" id="IPR016272">
    <property type="entry name" value="Lipase_LIPH"/>
</dbReference>
<evidence type="ECO:0000256" key="12">
    <source>
        <dbReference type="ARBA" id="ARBA00023180"/>
    </source>
</evidence>
<dbReference type="GO" id="GO:0005886">
    <property type="term" value="C:plasma membrane"/>
    <property type="evidence" value="ECO:0007669"/>
    <property type="project" value="UniProtKB-SubCell"/>
</dbReference>
<evidence type="ECO:0000256" key="1">
    <source>
        <dbReference type="ARBA" id="ARBA00004236"/>
    </source>
</evidence>
<reference evidence="19 20" key="1">
    <citation type="submission" date="2019-05" db="EMBL/GenBank/DDBJ databases">
        <title>A Chromosome-scale Meerkat (S. suricatta) Genome Assembly.</title>
        <authorList>
            <person name="Dudchenko O."/>
            <person name="Lieberman Aiden E."/>
            <person name="Tung J."/>
            <person name="Barreiro L.B."/>
            <person name="Clutton-Brock T.H."/>
        </authorList>
    </citation>
    <scope>NUCLEOTIDE SEQUENCE [LARGE SCALE GENOMIC DNA]</scope>
</reference>
<keyword evidence="5" id="KW-0964">Secreted</keyword>
<gene>
    <name evidence="19" type="primary">LIPI</name>
</gene>
<dbReference type="PANTHER" id="PTHR11610">
    <property type="entry name" value="LIPASE"/>
    <property type="match status" value="1"/>
</dbReference>
<evidence type="ECO:0000256" key="7">
    <source>
        <dbReference type="ARBA" id="ARBA00022801"/>
    </source>
</evidence>
<keyword evidence="20" id="KW-1185">Reference proteome</keyword>
<dbReference type="InterPro" id="IPR013818">
    <property type="entry name" value="Lipase"/>
</dbReference>
<keyword evidence="4" id="KW-1003">Cell membrane</keyword>
<evidence type="ECO:0000259" key="18">
    <source>
        <dbReference type="Pfam" id="PF00151"/>
    </source>
</evidence>
<keyword evidence="6" id="KW-0732">Signal</keyword>
<feature type="active site" description="Charge relay system" evidence="15">
    <location>
        <position position="274"/>
    </location>
</feature>
<keyword evidence="11" id="KW-1015">Disulfide bond</keyword>
<dbReference type="FunFam" id="3.40.50.1820:FF:000063">
    <property type="entry name" value="Lipase member H"/>
    <property type="match status" value="1"/>
</dbReference>
<dbReference type="Gene3D" id="3.40.50.1820">
    <property type="entry name" value="alpha/beta hydrolase"/>
    <property type="match status" value="1"/>
</dbReference>
<keyword evidence="7" id="KW-0378">Hydrolase</keyword>
<feature type="active site" description="Nucleophile" evidence="15">
    <location>
        <position position="180"/>
    </location>
</feature>
<keyword evidence="10" id="KW-0472">Membrane</keyword>
<dbReference type="InterPro" id="IPR000734">
    <property type="entry name" value="TAG_lipase"/>
</dbReference>
<dbReference type="PIRSF" id="PIRSF000865">
    <property type="entry name" value="Lipoprotein_lipase_LIPH"/>
    <property type="match status" value="1"/>
</dbReference>
<dbReference type="OMA" id="CAYYFVL"/>
<comment type="similarity">
    <text evidence="3 17">Belongs to the AB hydrolase superfamily. Lipase family.</text>
</comment>
<feature type="binding site" evidence="16">
    <location>
        <position position="220"/>
    </location>
    <ligand>
        <name>Ca(2+)</name>
        <dbReference type="ChEBI" id="CHEBI:29108"/>
    </ligand>
</feature>
<reference evidence="19" key="3">
    <citation type="submission" date="2025-09" db="UniProtKB">
        <authorList>
            <consortium name="Ensembl"/>
        </authorList>
    </citation>
    <scope>IDENTIFICATION</scope>
</reference>
<comment type="subcellular location">
    <subcellularLocation>
        <location evidence="1">Cell membrane</location>
    </subcellularLocation>
    <subcellularLocation>
        <location evidence="2">Secreted</location>
    </subcellularLocation>
</comment>
<accession>A0A673ULL4</accession>
<comment type="function">
    <text evidence="14">Hydrolyzes specifically phosphatidic acid (PA) to produce 2-acyl lysophosphatidic acid (LPA; a potent bioactive lipid mediator) and fatty acid. Does not hydrolyze other phospholipids, like phosphatidylserine (PS), phosphatidylcholine (PC) and phosphatidylethanolamine (PE) or triacylglycerol (TG).</text>
</comment>
<dbReference type="Proteomes" id="UP000472268">
    <property type="component" value="Chromosome 5"/>
</dbReference>
<reference evidence="19" key="2">
    <citation type="submission" date="2025-08" db="UniProtKB">
        <authorList>
            <consortium name="Ensembl"/>
        </authorList>
    </citation>
    <scope>IDENTIFICATION</scope>
</reference>
<dbReference type="CTD" id="149998"/>
<keyword evidence="12" id="KW-0325">Glycoprotein</keyword>
<dbReference type="GO" id="GO:0005615">
    <property type="term" value="C:extracellular space"/>
    <property type="evidence" value="ECO:0007669"/>
    <property type="project" value="UniProtKB-ARBA"/>
</dbReference>
<evidence type="ECO:0000313" key="19">
    <source>
        <dbReference type="Ensembl" id="ENSSSUP00005026423.1"/>
    </source>
</evidence>
<evidence type="ECO:0000256" key="9">
    <source>
        <dbReference type="ARBA" id="ARBA00023098"/>
    </source>
</evidence>
<dbReference type="GO" id="GO:0008201">
    <property type="term" value="F:heparin binding"/>
    <property type="evidence" value="ECO:0007669"/>
    <property type="project" value="UniProtKB-ARBA"/>
</dbReference>
<evidence type="ECO:0000256" key="15">
    <source>
        <dbReference type="PIRSR" id="PIRSR000865-1"/>
    </source>
</evidence>
<keyword evidence="9" id="KW-0443">Lipid metabolism</keyword>
<dbReference type="Ensembl" id="ENSSSUT00005030208.1">
    <property type="protein sequence ID" value="ENSSSUP00005026423.1"/>
    <property type="gene ID" value="ENSSSUG00005017033.1"/>
</dbReference>
<organism evidence="19 20">
    <name type="scientific">Suricata suricatta</name>
    <name type="common">Meerkat</name>
    <dbReference type="NCBI Taxonomy" id="37032"/>
    <lineage>
        <taxon>Eukaryota</taxon>
        <taxon>Metazoa</taxon>
        <taxon>Chordata</taxon>
        <taxon>Craniata</taxon>
        <taxon>Vertebrata</taxon>
        <taxon>Euteleostomi</taxon>
        <taxon>Mammalia</taxon>
        <taxon>Eutheria</taxon>
        <taxon>Laurasiatheria</taxon>
        <taxon>Carnivora</taxon>
        <taxon>Feliformia</taxon>
        <taxon>Herpestidae</taxon>
        <taxon>Suricata</taxon>
    </lineage>
</organism>
<dbReference type="InterPro" id="IPR033906">
    <property type="entry name" value="Lipase_N"/>
</dbReference>
<keyword evidence="16" id="KW-0479">Metal-binding</keyword>
<dbReference type="GO" id="GO:0004620">
    <property type="term" value="F:phospholipase activity"/>
    <property type="evidence" value="ECO:0007669"/>
    <property type="project" value="UniProtKB-ARBA"/>
</dbReference>
<dbReference type="RefSeq" id="XP_029794999.1">
    <property type="nucleotide sequence ID" value="XM_029939139.1"/>
</dbReference>
<evidence type="ECO:0000256" key="11">
    <source>
        <dbReference type="ARBA" id="ARBA00023157"/>
    </source>
</evidence>
<feature type="domain" description="Lipase" evidence="18">
    <location>
        <begin position="61"/>
        <end position="355"/>
    </location>
</feature>
<name>A0A673ULL4_SURSU</name>
<protein>
    <submittedName>
        <fullName evidence="19">Lipase I</fullName>
    </submittedName>
</protein>
<feature type="active site" description="Charge relay system" evidence="15">
    <location>
        <position position="204"/>
    </location>
</feature>
<dbReference type="SUPFAM" id="SSF53474">
    <property type="entry name" value="alpha/beta-Hydrolases"/>
    <property type="match status" value="1"/>
</dbReference>
<evidence type="ECO:0000256" key="3">
    <source>
        <dbReference type="ARBA" id="ARBA00010701"/>
    </source>
</evidence>
<evidence type="ECO:0000256" key="5">
    <source>
        <dbReference type="ARBA" id="ARBA00022525"/>
    </source>
</evidence>
<evidence type="ECO:0000313" key="20">
    <source>
        <dbReference type="Proteomes" id="UP000472268"/>
    </source>
</evidence>
<keyword evidence="16" id="KW-0106">Calcium</keyword>
<dbReference type="CDD" id="cd00707">
    <property type="entry name" value="Pancreat_lipase_like"/>
    <property type="match status" value="1"/>
</dbReference>
<dbReference type="GeneID" id="115291619"/>
<dbReference type="InterPro" id="IPR029058">
    <property type="entry name" value="AB_hydrolase_fold"/>
</dbReference>
<dbReference type="GO" id="GO:0006654">
    <property type="term" value="P:phosphatidic acid biosynthetic process"/>
    <property type="evidence" value="ECO:0007669"/>
    <property type="project" value="UniProtKB-ARBA"/>
</dbReference>
<comment type="catalytic activity">
    <reaction evidence="13">
        <text>1-hexadecanoyl-2-(9Z-octadecenoyl)-sn-glycero-3-phosphate + H2O = 2-(9Z-octadecenoyl)-sn-glycero-3-phosphate + hexadecanoate + H(+)</text>
        <dbReference type="Rhea" id="RHEA:40943"/>
        <dbReference type="ChEBI" id="CHEBI:7896"/>
        <dbReference type="ChEBI" id="CHEBI:15377"/>
        <dbReference type="ChEBI" id="CHEBI:15378"/>
        <dbReference type="ChEBI" id="CHEBI:64839"/>
        <dbReference type="ChEBI" id="CHEBI:77593"/>
    </reaction>
    <physiologicalReaction direction="left-to-right" evidence="13">
        <dbReference type="Rhea" id="RHEA:40944"/>
    </physiologicalReaction>
</comment>
<proteinExistence type="inferred from homology"/>
<evidence type="ECO:0000256" key="10">
    <source>
        <dbReference type="ARBA" id="ARBA00023136"/>
    </source>
</evidence>
<evidence type="ECO:0000256" key="6">
    <source>
        <dbReference type="ARBA" id="ARBA00022729"/>
    </source>
</evidence>
<dbReference type="PRINTS" id="PR00821">
    <property type="entry name" value="TAGLIPASE"/>
</dbReference>
<sequence length="490" mass="55681">MNFRISFALNLRAAFTLTGFQMKVYIFLCLMCWARSENERPCLEFSHLNILDSIKDLFIPKTNVVLMLYTRNSRSCAEPLFEQDNSLNVNFNTSKKTVWLIHGYRPTGSTPVWLQNLLKVLLTHEDLNVIVVDWNRGATTFIYNRAVKNTRKVAACLGTYIQTLLSHGASLDTFHFIGMSLGAHLSGFVGKIFQGQVGRITGLDPAGPRFSGQPCNERLDYTDAKFVDVIHSDTDGLGIKEPLGHIDFYPNGGKKQPGCPTSIFSGIAYIKCDHQRAVYLFMASLETTCHFISFPCSSYKDFLAGSCVDCDDFQEKSCPWLGNRAERWKDILKERKEKKFLRNTVFLDTTGTRPFCSYYFVLSITALDNSMKNGFITFKLLNQVGMVEEPKIYEKKRSFYQLQEVKILAQFSNDVISILGIGLGYFQNSNQQCSQCNYNIHRVMVQSLTNPERPPLCIYNFVLKGNEEVFLSPSTCTSEDLIKAEKGRRL</sequence>
<feature type="binding site" evidence="16">
    <location>
        <position position="218"/>
    </location>
    <ligand>
        <name>Ca(2+)</name>
        <dbReference type="ChEBI" id="CHEBI:29108"/>
    </ligand>
</feature>